<reference evidence="3" key="1">
    <citation type="journal article" date="2019" name="Int. J. Syst. Evol. Microbiol.">
        <title>The Global Catalogue of Microorganisms (GCM) 10K type strain sequencing project: providing services to taxonomists for standard genome sequencing and annotation.</title>
        <authorList>
            <consortium name="The Broad Institute Genomics Platform"/>
            <consortium name="The Broad Institute Genome Sequencing Center for Infectious Disease"/>
            <person name="Wu L."/>
            <person name="Ma J."/>
        </authorList>
    </citation>
    <scope>NUCLEOTIDE SEQUENCE [LARGE SCALE GENOMIC DNA]</scope>
    <source>
        <strain evidence="3">JCM 18459</strain>
    </source>
</reference>
<evidence type="ECO:0000313" key="3">
    <source>
        <dbReference type="Proteomes" id="UP001500221"/>
    </source>
</evidence>
<keyword evidence="1" id="KW-1133">Transmembrane helix</keyword>
<dbReference type="EMBL" id="BAABKG010000002">
    <property type="protein sequence ID" value="GAA5146506.1"/>
    <property type="molecule type" value="Genomic_DNA"/>
</dbReference>
<gene>
    <name evidence="2" type="ORF">GCM10023340_17510</name>
</gene>
<comment type="caution">
    <text evidence="2">The sequence shown here is derived from an EMBL/GenBank/DDBJ whole genome shotgun (WGS) entry which is preliminary data.</text>
</comment>
<sequence length="132" mass="14240">MAAIAVFVLAGAVIPMWQYVDAVTVPSGTDAQQAEVVSVGSQRVTGGSSRFRGRTATVRLPDGTQDAVYLDRRINFPDPGDEITVYEEDGDLRTTSERSVLSGVPLVVALGFLLWMAASRLTARRRRDPTAT</sequence>
<accession>A0ABP9PH94</accession>
<evidence type="ECO:0008006" key="4">
    <source>
        <dbReference type="Google" id="ProtNLM"/>
    </source>
</evidence>
<keyword evidence="1" id="KW-0472">Membrane</keyword>
<keyword evidence="1" id="KW-0812">Transmembrane</keyword>
<evidence type="ECO:0000313" key="2">
    <source>
        <dbReference type="EMBL" id="GAA5146506.1"/>
    </source>
</evidence>
<name>A0ABP9PH94_9ACTN</name>
<dbReference type="Proteomes" id="UP001500221">
    <property type="component" value="Unassembled WGS sequence"/>
</dbReference>
<protein>
    <recommendedName>
        <fullName evidence="4">DUF3592 domain-containing protein</fullName>
    </recommendedName>
</protein>
<organism evidence="2 3">
    <name type="scientific">Nocardioides marinquilinus</name>
    <dbReference type="NCBI Taxonomy" id="1210400"/>
    <lineage>
        <taxon>Bacteria</taxon>
        <taxon>Bacillati</taxon>
        <taxon>Actinomycetota</taxon>
        <taxon>Actinomycetes</taxon>
        <taxon>Propionibacteriales</taxon>
        <taxon>Nocardioidaceae</taxon>
        <taxon>Nocardioides</taxon>
    </lineage>
</organism>
<feature type="transmembrane region" description="Helical" evidence="1">
    <location>
        <begin position="100"/>
        <end position="118"/>
    </location>
</feature>
<proteinExistence type="predicted"/>
<keyword evidence="3" id="KW-1185">Reference proteome</keyword>
<dbReference type="RefSeq" id="WP_345457085.1">
    <property type="nucleotide sequence ID" value="NZ_BAABKG010000002.1"/>
</dbReference>
<evidence type="ECO:0000256" key="1">
    <source>
        <dbReference type="SAM" id="Phobius"/>
    </source>
</evidence>